<keyword evidence="7 8" id="KW-0378">Hydrolase</keyword>
<evidence type="ECO:0000256" key="4">
    <source>
        <dbReference type="ARBA" id="ARBA00022722"/>
    </source>
</evidence>
<dbReference type="InterPro" id="IPR024567">
    <property type="entry name" value="RNase_HII/HIII_dom"/>
</dbReference>
<comment type="function">
    <text evidence="9">Endonuclease that specifically degrades the RNA of RNA-DNA hybrids.</text>
</comment>
<evidence type="ECO:0000256" key="1">
    <source>
        <dbReference type="ARBA" id="ARBA00000077"/>
    </source>
</evidence>
<feature type="binding site" evidence="8">
    <location>
        <position position="72"/>
    </location>
    <ligand>
        <name>a divalent metal cation</name>
        <dbReference type="ChEBI" id="CHEBI:60240"/>
    </ligand>
</feature>
<evidence type="ECO:0000256" key="9">
    <source>
        <dbReference type="RuleBase" id="RU003515"/>
    </source>
</evidence>
<evidence type="ECO:0000256" key="6">
    <source>
        <dbReference type="ARBA" id="ARBA00022759"/>
    </source>
</evidence>
<keyword evidence="5 8" id="KW-0479">Metal-binding</keyword>
<dbReference type="NCBIfam" id="TIGR00729">
    <property type="entry name" value="ribonuclease HII"/>
    <property type="match status" value="1"/>
</dbReference>
<evidence type="ECO:0000256" key="5">
    <source>
        <dbReference type="ARBA" id="ARBA00022723"/>
    </source>
</evidence>
<evidence type="ECO:0000259" key="10">
    <source>
        <dbReference type="PROSITE" id="PS51975"/>
    </source>
</evidence>
<comment type="cofactor">
    <cofactor evidence="8">
        <name>Mn(2+)</name>
        <dbReference type="ChEBI" id="CHEBI:29035"/>
    </cofactor>
    <cofactor evidence="8">
        <name>Mg(2+)</name>
        <dbReference type="ChEBI" id="CHEBI:18420"/>
    </cofactor>
    <text evidence="8">Manganese or magnesium. Binds 1 divalent metal ion per monomer in the absence of substrate. May bind a second metal ion after substrate binding.</text>
</comment>
<dbReference type="PROSITE" id="PS51975">
    <property type="entry name" value="RNASE_H_2"/>
    <property type="match status" value="1"/>
</dbReference>
<dbReference type="PANTHER" id="PTHR10954">
    <property type="entry name" value="RIBONUCLEASE H2 SUBUNIT A"/>
    <property type="match status" value="1"/>
</dbReference>
<comment type="similarity">
    <text evidence="3">Belongs to the RNase HII family. Eukaryotic subfamily.</text>
</comment>
<gene>
    <name evidence="11" type="ORF">BZA70DRAFT_282375</name>
</gene>
<comment type="cofactor">
    <cofactor evidence="2">
        <name>Mg(2+)</name>
        <dbReference type="ChEBI" id="CHEBI:18420"/>
    </cofactor>
</comment>
<feature type="domain" description="RNase H type-2" evidence="10">
    <location>
        <begin position="65"/>
        <end position="296"/>
    </location>
</feature>
<dbReference type="Gene3D" id="3.30.420.10">
    <property type="entry name" value="Ribonuclease H-like superfamily/Ribonuclease H"/>
    <property type="match status" value="1"/>
</dbReference>
<dbReference type="Pfam" id="PF01351">
    <property type="entry name" value="RNase_HII"/>
    <property type="match status" value="1"/>
</dbReference>
<proteinExistence type="inferred from homology"/>
<dbReference type="PANTHER" id="PTHR10954:SF7">
    <property type="entry name" value="RIBONUCLEASE H2 SUBUNIT A"/>
    <property type="match status" value="1"/>
</dbReference>
<dbReference type="InterPro" id="IPR001352">
    <property type="entry name" value="RNase_HII/HIII"/>
</dbReference>
<feature type="binding site" evidence="8">
    <location>
        <position position="188"/>
    </location>
    <ligand>
        <name>a divalent metal cation</name>
        <dbReference type="ChEBI" id="CHEBI:60240"/>
    </ligand>
</feature>
<feature type="binding site" evidence="8">
    <location>
        <position position="71"/>
    </location>
    <ligand>
        <name>a divalent metal cation</name>
        <dbReference type="ChEBI" id="CHEBI:60240"/>
    </ligand>
</feature>
<dbReference type="EC" id="3.1.26.4" evidence="9"/>
<sequence length="332" mass="36546">MSADVQFDEISDDEAQVFTSTTTDTSNDNGFVPPGVRLLEKDPDVSSTYHSAIPVEVLKAGTSEGCVLGVDEAGRGPVLGAMVYALSYCLKSYSDRLPSFGFADSKTLTHDVRVRLFSQICNDKSDEELYRNIGYATRTMSARDVSSGMLRSNASGAYNLNEQAHDTTITLISEVLKAGVNVTEIYVDTVGPPASYQAKLARYFPGIKVTVTKKADSLFPIVSVASICAKVTRDIALMRREEMLSRRVEESWGSGYPGDARTVRWLKEAIDPVFGWTNVVRFSWQTTKDLLDKDDNVKDVEWIDSKAGKLQFKPPKEASAALWFGTPVTSQF</sequence>
<accession>A0ABR1F277</accession>
<evidence type="ECO:0000313" key="11">
    <source>
        <dbReference type="EMBL" id="KAK7203897.1"/>
    </source>
</evidence>
<name>A0ABR1F277_9ASCO</name>
<dbReference type="SUPFAM" id="SSF53098">
    <property type="entry name" value="Ribonuclease H-like"/>
    <property type="match status" value="1"/>
</dbReference>
<keyword evidence="12" id="KW-1185">Reference proteome</keyword>
<keyword evidence="6 8" id="KW-0255">Endonuclease</keyword>
<dbReference type="InterPro" id="IPR004649">
    <property type="entry name" value="RNase_H2_suA"/>
</dbReference>
<comment type="caution">
    <text evidence="11">The sequence shown here is derived from an EMBL/GenBank/DDBJ whole genome shotgun (WGS) entry which is preliminary data.</text>
</comment>
<dbReference type="Proteomes" id="UP001498771">
    <property type="component" value="Unassembled WGS sequence"/>
</dbReference>
<dbReference type="RefSeq" id="XP_064766930.1">
    <property type="nucleotide sequence ID" value="XM_064913267.1"/>
</dbReference>
<dbReference type="InterPro" id="IPR036397">
    <property type="entry name" value="RNaseH_sf"/>
</dbReference>
<dbReference type="GeneID" id="90038779"/>
<comment type="catalytic activity">
    <reaction evidence="1 8 9">
        <text>Endonucleolytic cleavage to 5'-phosphomonoester.</text>
        <dbReference type="EC" id="3.1.26.4"/>
    </reaction>
</comment>
<dbReference type="EMBL" id="JBBJBU010000010">
    <property type="protein sequence ID" value="KAK7203897.1"/>
    <property type="molecule type" value="Genomic_DNA"/>
</dbReference>
<dbReference type="InterPro" id="IPR023160">
    <property type="entry name" value="RNase_HII_hlx-loop-hlx_cap_dom"/>
</dbReference>
<evidence type="ECO:0000256" key="8">
    <source>
        <dbReference type="PROSITE-ProRule" id="PRU01319"/>
    </source>
</evidence>
<protein>
    <recommendedName>
        <fullName evidence="9">Ribonuclease</fullName>
        <ecNumber evidence="9">3.1.26.4</ecNumber>
    </recommendedName>
</protein>
<organism evidence="11 12">
    <name type="scientific">Myxozyma melibiosi</name>
    <dbReference type="NCBI Taxonomy" id="54550"/>
    <lineage>
        <taxon>Eukaryota</taxon>
        <taxon>Fungi</taxon>
        <taxon>Dikarya</taxon>
        <taxon>Ascomycota</taxon>
        <taxon>Saccharomycotina</taxon>
        <taxon>Lipomycetes</taxon>
        <taxon>Lipomycetales</taxon>
        <taxon>Lipomycetaceae</taxon>
        <taxon>Myxozyma</taxon>
    </lineage>
</organism>
<evidence type="ECO:0000256" key="7">
    <source>
        <dbReference type="ARBA" id="ARBA00022801"/>
    </source>
</evidence>
<dbReference type="InterPro" id="IPR012337">
    <property type="entry name" value="RNaseH-like_sf"/>
</dbReference>
<dbReference type="Gene3D" id="1.10.10.460">
    <property type="entry name" value="Ribonuclease hii. Domain 2"/>
    <property type="match status" value="1"/>
</dbReference>
<reference evidence="11 12" key="1">
    <citation type="submission" date="2024-03" db="EMBL/GenBank/DDBJ databases">
        <title>Genome-scale model development and genomic sequencing of the oleaginous clade Lipomyces.</title>
        <authorList>
            <consortium name="Lawrence Berkeley National Laboratory"/>
            <person name="Czajka J.J."/>
            <person name="Han Y."/>
            <person name="Kim J."/>
            <person name="Mondo S.J."/>
            <person name="Hofstad B.A."/>
            <person name="Robles A."/>
            <person name="Haridas S."/>
            <person name="Riley R."/>
            <person name="LaButti K."/>
            <person name="Pangilinan J."/>
            <person name="Andreopoulos W."/>
            <person name="Lipzen A."/>
            <person name="Yan J."/>
            <person name="Wang M."/>
            <person name="Ng V."/>
            <person name="Grigoriev I.V."/>
            <person name="Spatafora J.W."/>
            <person name="Magnuson J.K."/>
            <person name="Baker S.E."/>
            <person name="Pomraning K.R."/>
        </authorList>
    </citation>
    <scope>NUCLEOTIDE SEQUENCE [LARGE SCALE GENOMIC DNA]</scope>
    <source>
        <strain evidence="11 12">Phaff 52-87</strain>
    </source>
</reference>
<evidence type="ECO:0000313" key="12">
    <source>
        <dbReference type="Proteomes" id="UP001498771"/>
    </source>
</evidence>
<evidence type="ECO:0000256" key="2">
    <source>
        <dbReference type="ARBA" id="ARBA00001946"/>
    </source>
</evidence>
<evidence type="ECO:0000256" key="3">
    <source>
        <dbReference type="ARBA" id="ARBA00007058"/>
    </source>
</evidence>
<dbReference type="CDD" id="cd07181">
    <property type="entry name" value="RNase_HII_eukaryota_like"/>
    <property type="match status" value="1"/>
</dbReference>
<keyword evidence="4 8" id="KW-0540">Nuclease</keyword>